<gene>
    <name evidence="2" type="ORF">HOP53_17865</name>
</gene>
<keyword evidence="3" id="KW-1185">Reference proteome</keyword>
<keyword evidence="1" id="KW-1133">Transmembrane helix</keyword>
<reference evidence="2 3" key="1">
    <citation type="journal article" date="2021" name="Front. Microbiol.">
        <title>Aerobic Denitrification and Heterotrophic Sulfur Oxidation in the Genus Halomonas Revealed by Six Novel Species Characterizations and Genome-Based Analysis.</title>
        <authorList>
            <person name="Wang L."/>
            <person name="Shao Z."/>
        </authorList>
    </citation>
    <scope>NUCLEOTIDE SEQUENCE [LARGE SCALE GENOMIC DNA]</scope>
    <source>
        <strain evidence="2 3">MCCC 1A11081</strain>
    </source>
</reference>
<feature type="transmembrane region" description="Helical" evidence="1">
    <location>
        <begin position="140"/>
        <end position="158"/>
    </location>
</feature>
<feature type="transmembrane region" description="Helical" evidence="1">
    <location>
        <begin position="117"/>
        <end position="134"/>
    </location>
</feature>
<accession>A0ABS9A7H2</accession>
<dbReference type="EMBL" id="JABFTX010000004">
    <property type="protein sequence ID" value="MCE8004700.1"/>
    <property type="molecule type" value="Genomic_DNA"/>
</dbReference>
<keyword evidence="1" id="KW-0472">Membrane</keyword>
<comment type="caution">
    <text evidence="2">The sequence shown here is derived from an EMBL/GenBank/DDBJ whole genome shotgun (WGS) entry which is preliminary data.</text>
</comment>
<evidence type="ECO:0000313" key="2">
    <source>
        <dbReference type="EMBL" id="MCE8004700.1"/>
    </source>
</evidence>
<dbReference type="Proteomes" id="UP001320168">
    <property type="component" value="Unassembled WGS sequence"/>
</dbReference>
<feature type="transmembrane region" description="Helical" evidence="1">
    <location>
        <begin position="34"/>
        <end position="59"/>
    </location>
</feature>
<organism evidence="2 3">
    <name type="scientific">Billgrantia ethanolica</name>
    <dbReference type="NCBI Taxonomy" id="2733486"/>
    <lineage>
        <taxon>Bacteria</taxon>
        <taxon>Pseudomonadati</taxon>
        <taxon>Pseudomonadota</taxon>
        <taxon>Gammaproteobacteria</taxon>
        <taxon>Oceanospirillales</taxon>
        <taxon>Halomonadaceae</taxon>
        <taxon>Billgrantia</taxon>
    </lineage>
</organism>
<evidence type="ECO:0008006" key="4">
    <source>
        <dbReference type="Google" id="ProtNLM"/>
    </source>
</evidence>
<feature type="transmembrane region" description="Helical" evidence="1">
    <location>
        <begin position="71"/>
        <end position="96"/>
    </location>
</feature>
<evidence type="ECO:0000256" key="1">
    <source>
        <dbReference type="SAM" id="Phobius"/>
    </source>
</evidence>
<evidence type="ECO:0000313" key="3">
    <source>
        <dbReference type="Proteomes" id="UP001320168"/>
    </source>
</evidence>
<dbReference type="RefSeq" id="WP_234271268.1">
    <property type="nucleotide sequence ID" value="NZ_JABFTX010000004.1"/>
</dbReference>
<protein>
    <recommendedName>
        <fullName evidence="4">Permease</fullName>
    </recommendedName>
</protein>
<sequence>MWFIQPKQDYVAQMPWKHADEPALMAWQIRARNYYVLAANLLLLVMTAISMAAGLWFAFGWGIESILGRVLAGGGVFLFGVLITMSMTHQTAIIVYRLTDKRIEVFSWKPQIDSVKPVMTWTAIGSGVVVLFLVFIDPAFLIAAIGPVGIGIAAALMGTSKNYRSMVRDDQHYEIDWKNAEEIAVWRERAVIGLRFTYHNEDGFSYQAYKTLYCHKKEIDKRIEFFREKLPNTPYRECKLDVDSDGAFAVD</sequence>
<keyword evidence="1" id="KW-0812">Transmembrane</keyword>
<name>A0ABS9A7H2_9GAMM</name>
<proteinExistence type="predicted"/>